<dbReference type="EMBL" id="JAHHZF010000020">
    <property type="protein sequence ID" value="MBT9293113.1"/>
    <property type="molecule type" value="Genomic_DNA"/>
</dbReference>
<proteinExistence type="predicted"/>
<comment type="caution">
    <text evidence="1">The sequence shown here is derived from an EMBL/GenBank/DDBJ whole genome shotgun (WGS) entry which is preliminary data.</text>
</comment>
<keyword evidence="2" id="KW-1185">Reference proteome</keyword>
<dbReference type="AlphaFoldDB" id="A0A947D8K5"/>
<reference evidence="1 2" key="1">
    <citation type="submission" date="2021-06" db="EMBL/GenBank/DDBJ databases">
        <authorList>
            <person name="Grouzdev D.S."/>
            <person name="Koziaeva V."/>
        </authorList>
    </citation>
    <scope>NUCLEOTIDE SEQUENCE [LARGE SCALE GENOMIC DNA]</scope>
    <source>
        <strain evidence="1 2">22</strain>
    </source>
</reference>
<accession>A0A947D8K5</accession>
<evidence type="ECO:0000313" key="2">
    <source>
        <dbReference type="Proteomes" id="UP000766595"/>
    </source>
</evidence>
<sequence length="69" mass="7617">MAAPTAAREYRVTLYEWDVWDVIVEAASEAEAIAQAAALYREHGTAAFIHHDCGDDGFAADPYDRECGR</sequence>
<evidence type="ECO:0000313" key="1">
    <source>
        <dbReference type="EMBL" id="MBT9293113.1"/>
    </source>
</evidence>
<organism evidence="1 2">
    <name type="scientific">Prosthecodimorpha staleyi</name>
    <dbReference type="NCBI Taxonomy" id="2840188"/>
    <lineage>
        <taxon>Bacteria</taxon>
        <taxon>Pseudomonadati</taxon>
        <taxon>Pseudomonadota</taxon>
        <taxon>Alphaproteobacteria</taxon>
        <taxon>Hyphomicrobiales</taxon>
        <taxon>Ancalomicrobiaceae</taxon>
        <taxon>Prosthecodimorpha</taxon>
    </lineage>
</organism>
<dbReference type="RefSeq" id="WP_261971611.1">
    <property type="nucleotide sequence ID" value="NZ_JAHHZF010000020.1"/>
</dbReference>
<gene>
    <name evidence="1" type="ORF">KL771_26870</name>
</gene>
<dbReference type="Proteomes" id="UP000766595">
    <property type="component" value="Unassembled WGS sequence"/>
</dbReference>
<protein>
    <submittedName>
        <fullName evidence="1">Uncharacterized protein</fullName>
    </submittedName>
</protein>
<name>A0A947D8K5_9HYPH</name>